<feature type="compositionally biased region" description="Low complexity" evidence="4">
    <location>
        <begin position="14"/>
        <end position="25"/>
    </location>
</feature>
<feature type="compositionally biased region" description="Polar residues" evidence="4">
    <location>
        <begin position="199"/>
        <end position="211"/>
    </location>
</feature>
<dbReference type="GO" id="GO:0004305">
    <property type="term" value="F:ethanolamine kinase activity"/>
    <property type="evidence" value="ECO:0007669"/>
    <property type="project" value="UniProtKB-EC"/>
</dbReference>
<accession>A0A4P7NNG2</accession>
<name>A0A4P7NNG2_PYROR</name>
<dbReference type="InterPro" id="IPR011009">
    <property type="entry name" value="Kinase-like_dom_sf"/>
</dbReference>
<dbReference type="SUPFAM" id="SSF56112">
    <property type="entry name" value="Protein kinase-like (PK-like)"/>
    <property type="match status" value="1"/>
</dbReference>
<dbReference type="PANTHER" id="PTHR22603:SF66">
    <property type="entry name" value="ETHANOLAMINE KINASE"/>
    <property type="match status" value="1"/>
</dbReference>
<dbReference type="GO" id="GO:0006646">
    <property type="term" value="P:phosphatidylethanolamine biosynthetic process"/>
    <property type="evidence" value="ECO:0007669"/>
    <property type="project" value="TreeGrafter"/>
</dbReference>
<dbReference type="EC" id="2.7.1.82" evidence="3"/>
<dbReference type="OMA" id="FALIPKY"/>
<sequence length="449" mass="50647">MAKSAVVEANGHHTTTANNQCNNNAIPKDPAIGPAQSENHKILFLNLRYRGDDAETSNASATALIQKLRPDWGSEIDFRRFTDGITNTLLQARPRHAEPLPGESQDDARDREAILLRAYGNGTDLIIDRNREAQNHELLSRHRLAPELLALFENGMLYRFIRGRVTAPQDLRRPEIYRAVARRLAQWHSTIPCLPMPKKQQQAQSTTNGGQTRIDEMVPGKLQPNVWTVMQKWILALPTETSAQRERQTSLQKELDRVVAEFGQRPGLGHDGLVFAHCDLLSGNVIVLPKPAATAKSPAAANSADVSVTFIDYEYATPSPAAFDLANHFAEWGGFDCDFSVLPTRAQRREFIREYIRVYFGNGGGDEDDHEDAAEDLFAEVDVYRGLPGFYWGIWALIQATISTIDFDYASYAETRLGEYWAWRAEQDGSRVKEGREMPLRERRWAQEE</sequence>
<comment type="pathway">
    <text evidence="1">Phospholipid metabolism; phosphatidylethanolamine biosynthesis; phosphatidylethanolamine from ethanolamine: step 1/3.</text>
</comment>
<evidence type="ECO:0000313" key="6">
    <source>
        <dbReference type="Proteomes" id="UP000294847"/>
    </source>
</evidence>
<evidence type="ECO:0000256" key="3">
    <source>
        <dbReference type="ARBA" id="ARBA00038874"/>
    </source>
</evidence>
<feature type="region of interest" description="Disordered" evidence="4">
    <location>
        <begin position="1"/>
        <end position="34"/>
    </location>
</feature>
<evidence type="ECO:0000256" key="1">
    <source>
        <dbReference type="ARBA" id="ARBA00037883"/>
    </source>
</evidence>
<dbReference type="AlphaFoldDB" id="A0A4P7NNG2"/>
<dbReference type="SMR" id="A0A4P7NNG2"/>
<dbReference type="PANTHER" id="PTHR22603">
    <property type="entry name" value="CHOLINE/ETHANOALAMINE KINASE"/>
    <property type="match status" value="1"/>
</dbReference>
<feature type="region of interest" description="Disordered" evidence="4">
    <location>
        <begin position="197"/>
        <end position="216"/>
    </location>
</feature>
<dbReference type="VEuPathDB" id="FungiDB:M_BR32_EuGene_00095631"/>
<comment type="similarity">
    <text evidence="2">Belongs to the choline/ethanolamine kinase family.</text>
</comment>
<dbReference type="CDD" id="cd05157">
    <property type="entry name" value="ETNK_euk"/>
    <property type="match status" value="1"/>
</dbReference>
<dbReference type="Pfam" id="PF01633">
    <property type="entry name" value="Choline_kinase"/>
    <property type="match status" value="1"/>
</dbReference>
<dbReference type="Gene3D" id="3.90.1200.10">
    <property type="match status" value="1"/>
</dbReference>
<dbReference type="EMBL" id="CP034209">
    <property type="protein sequence ID" value="QBZ63855.1"/>
    <property type="molecule type" value="Genomic_DNA"/>
</dbReference>
<dbReference type="GO" id="GO:0005737">
    <property type="term" value="C:cytoplasm"/>
    <property type="evidence" value="ECO:0007669"/>
    <property type="project" value="TreeGrafter"/>
</dbReference>
<protein>
    <recommendedName>
        <fullName evidence="3">ethanolamine kinase</fullName>
        <ecNumber evidence="3">2.7.1.82</ecNumber>
    </recommendedName>
</protein>
<dbReference type="Proteomes" id="UP000294847">
    <property type="component" value="Chromosome 6"/>
</dbReference>
<evidence type="ECO:0000256" key="4">
    <source>
        <dbReference type="SAM" id="MobiDB-lite"/>
    </source>
</evidence>
<reference evidence="5 6" key="1">
    <citation type="journal article" date="2019" name="Mol. Biol. Evol.">
        <title>Blast fungal genomes show frequent chromosomal changes, gene gains and losses, and effector gene turnover.</title>
        <authorList>
            <person name="Gomez Luciano L.B."/>
            <person name="Jason Tsai I."/>
            <person name="Chuma I."/>
            <person name="Tosa Y."/>
            <person name="Chen Y.H."/>
            <person name="Li J.Y."/>
            <person name="Li M.Y."/>
            <person name="Jade Lu M.Y."/>
            <person name="Nakayashiki H."/>
            <person name="Li W.H."/>
        </authorList>
    </citation>
    <scope>NUCLEOTIDE SEQUENCE [LARGE SCALE GENOMIC DNA]</scope>
    <source>
        <strain evidence="5">MZ5-1-6</strain>
    </source>
</reference>
<proteinExistence type="inferred from homology"/>
<organism evidence="5 6">
    <name type="scientific">Pyricularia oryzae</name>
    <name type="common">Rice blast fungus</name>
    <name type="synonym">Magnaporthe oryzae</name>
    <dbReference type="NCBI Taxonomy" id="318829"/>
    <lineage>
        <taxon>Eukaryota</taxon>
        <taxon>Fungi</taxon>
        <taxon>Dikarya</taxon>
        <taxon>Ascomycota</taxon>
        <taxon>Pezizomycotina</taxon>
        <taxon>Sordariomycetes</taxon>
        <taxon>Sordariomycetidae</taxon>
        <taxon>Magnaporthales</taxon>
        <taxon>Pyriculariaceae</taxon>
        <taxon>Pyricularia</taxon>
    </lineage>
</organism>
<evidence type="ECO:0000256" key="2">
    <source>
        <dbReference type="ARBA" id="ARBA00038211"/>
    </source>
</evidence>
<gene>
    <name evidence="5" type="ORF">PoMZ_05546</name>
</gene>
<evidence type="ECO:0000313" key="5">
    <source>
        <dbReference type="EMBL" id="QBZ63855.1"/>
    </source>
</evidence>